<dbReference type="Gene3D" id="1.20.1280.290">
    <property type="match status" value="1"/>
</dbReference>
<evidence type="ECO:0000256" key="8">
    <source>
        <dbReference type="SAM" id="MobiDB-lite"/>
    </source>
</evidence>
<feature type="transmembrane region" description="Helical" evidence="9">
    <location>
        <begin position="37"/>
        <end position="56"/>
    </location>
</feature>
<dbReference type="RefSeq" id="XP_025599668.1">
    <property type="nucleotide sequence ID" value="XM_025741911.1"/>
</dbReference>
<dbReference type="InterPro" id="IPR016817">
    <property type="entry name" value="MannP-dilichol_defect-1"/>
</dbReference>
<evidence type="ECO:0000256" key="7">
    <source>
        <dbReference type="ARBA" id="ARBA00038475"/>
    </source>
</evidence>
<dbReference type="Pfam" id="PF04193">
    <property type="entry name" value="PQ-loop"/>
    <property type="match status" value="2"/>
</dbReference>
<evidence type="ECO:0000313" key="10">
    <source>
        <dbReference type="EMBL" id="PWN99389.1"/>
    </source>
</evidence>
<evidence type="ECO:0000256" key="4">
    <source>
        <dbReference type="ARBA" id="ARBA00022737"/>
    </source>
</evidence>
<feature type="transmembrane region" description="Helical" evidence="9">
    <location>
        <begin position="103"/>
        <end position="121"/>
    </location>
</feature>
<evidence type="ECO:0000256" key="2">
    <source>
        <dbReference type="ARBA" id="ARBA00022448"/>
    </source>
</evidence>
<keyword evidence="5 9" id="KW-1133">Transmembrane helix</keyword>
<evidence type="ECO:0000256" key="5">
    <source>
        <dbReference type="ARBA" id="ARBA00022989"/>
    </source>
</evidence>
<feature type="transmembrane region" description="Helical" evidence="9">
    <location>
        <begin position="76"/>
        <end position="97"/>
    </location>
</feature>
<dbReference type="STRING" id="58919.A0A316ZCZ3"/>
<dbReference type="GO" id="GO:0016020">
    <property type="term" value="C:membrane"/>
    <property type="evidence" value="ECO:0007669"/>
    <property type="project" value="UniProtKB-SubCell"/>
</dbReference>
<keyword evidence="2" id="KW-0813">Transport</keyword>
<comment type="subcellular location">
    <subcellularLocation>
        <location evidence="1">Membrane</location>
        <topology evidence="1">Multi-pass membrane protein</topology>
    </subcellularLocation>
</comment>
<reference evidence="10 11" key="1">
    <citation type="journal article" date="2018" name="Mol. Biol. Evol.">
        <title>Broad Genomic Sampling Reveals a Smut Pathogenic Ancestry of the Fungal Clade Ustilaginomycotina.</title>
        <authorList>
            <person name="Kijpornyongpan T."/>
            <person name="Mondo S.J."/>
            <person name="Barry K."/>
            <person name="Sandor L."/>
            <person name="Lee J."/>
            <person name="Lipzen A."/>
            <person name="Pangilinan J."/>
            <person name="LaButti K."/>
            <person name="Hainaut M."/>
            <person name="Henrissat B."/>
            <person name="Grigoriev I.V."/>
            <person name="Spatafora J.W."/>
            <person name="Aime M.C."/>
        </authorList>
    </citation>
    <scope>NUCLEOTIDE SEQUENCE [LARGE SCALE GENOMIC DNA]</scope>
    <source>
        <strain evidence="10 11">MCA 4186</strain>
    </source>
</reference>
<accession>A0A316ZCZ3</accession>
<gene>
    <name evidence="10" type="ORF">FA09DRAFT_328785</name>
</gene>
<feature type="region of interest" description="Disordered" evidence="8">
    <location>
        <begin position="278"/>
        <end position="320"/>
    </location>
</feature>
<dbReference type="InterPro" id="IPR006603">
    <property type="entry name" value="PQ-loop_rpt"/>
</dbReference>
<evidence type="ECO:0000313" key="11">
    <source>
        <dbReference type="Proteomes" id="UP000245946"/>
    </source>
</evidence>
<dbReference type="OrthoDB" id="271506at2759"/>
<dbReference type="SMART" id="SM00679">
    <property type="entry name" value="CTNS"/>
    <property type="match status" value="2"/>
</dbReference>
<dbReference type="PANTHER" id="PTHR12226:SF2">
    <property type="entry name" value="MANNOSE-P-DOLICHOL UTILIZATION DEFECT 1 PROTEIN"/>
    <property type="match status" value="1"/>
</dbReference>
<evidence type="ECO:0000256" key="3">
    <source>
        <dbReference type="ARBA" id="ARBA00022692"/>
    </source>
</evidence>
<evidence type="ECO:0000256" key="6">
    <source>
        <dbReference type="ARBA" id="ARBA00023136"/>
    </source>
</evidence>
<keyword evidence="3 9" id="KW-0812">Transmembrane</keyword>
<dbReference type="PANTHER" id="PTHR12226">
    <property type="entry name" value="MANNOSE-P-DOLICHOL UTILIZATION DEFECT 1 LEC35 -RELATED"/>
    <property type="match status" value="1"/>
</dbReference>
<keyword evidence="11" id="KW-1185">Reference proteome</keyword>
<comment type="similarity">
    <text evidence="7">Belongs to the MPDU1 (TC 2.A.43.3) family.</text>
</comment>
<protein>
    <submittedName>
        <fullName evidence="10">Mannose-P-dolichol utilization defect 1 protein</fullName>
    </submittedName>
</protein>
<dbReference type="EMBL" id="KZ819288">
    <property type="protein sequence ID" value="PWN99389.1"/>
    <property type="molecule type" value="Genomic_DNA"/>
</dbReference>
<keyword evidence="4" id="KW-0677">Repeat</keyword>
<feature type="transmembrane region" description="Helical" evidence="9">
    <location>
        <begin position="226"/>
        <end position="246"/>
    </location>
</feature>
<proteinExistence type="inferred from homology"/>
<sequence length="320" mass="33692">MPPPAPRLRALLTAPLQHCHSQLVLNASFGATACLRLLISKALGLGIVLFGSILKLPQMAKIVRAHSARGVSVEMYALEVVAYTISLAYAVRLGIPFSTYGENASLTLQNMVITLLILYYAPLPRLQRVLPVSLRPPRARVAAAAVIMLLFSLALASPTLVPPGALAVLQATTIPVSLASKVPQMQELARRKETGQLSAVVVFAQLAGTVARVFTTATETHDALLLWGFALASLFNAVIAVQYVCYWNGGSSGGSSSGDGRLLPSAHAHKWECDERPLSHPLSQTQSWGHPSAPPPGAHAVQLGVPGAGGGAAKTARKLD</sequence>
<name>A0A316ZCZ3_9BASI</name>
<feature type="transmembrane region" description="Helical" evidence="9">
    <location>
        <begin position="194"/>
        <end position="214"/>
    </location>
</feature>
<evidence type="ECO:0000256" key="9">
    <source>
        <dbReference type="SAM" id="Phobius"/>
    </source>
</evidence>
<dbReference type="AlphaFoldDB" id="A0A316ZCZ3"/>
<dbReference type="GeneID" id="37269455"/>
<keyword evidence="6 9" id="KW-0472">Membrane</keyword>
<feature type="transmembrane region" description="Helical" evidence="9">
    <location>
        <begin position="141"/>
        <end position="158"/>
    </location>
</feature>
<dbReference type="PROSITE" id="PS51257">
    <property type="entry name" value="PROKAR_LIPOPROTEIN"/>
    <property type="match status" value="1"/>
</dbReference>
<dbReference type="Proteomes" id="UP000245946">
    <property type="component" value="Unassembled WGS sequence"/>
</dbReference>
<evidence type="ECO:0000256" key="1">
    <source>
        <dbReference type="ARBA" id="ARBA00004141"/>
    </source>
</evidence>
<organism evidence="10 11">
    <name type="scientific">Tilletiopsis washingtonensis</name>
    <dbReference type="NCBI Taxonomy" id="58919"/>
    <lineage>
        <taxon>Eukaryota</taxon>
        <taxon>Fungi</taxon>
        <taxon>Dikarya</taxon>
        <taxon>Basidiomycota</taxon>
        <taxon>Ustilaginomycotina</taxon>
        <taxon>Exobasidiomycetes</taxon>
        <taxon>Entylomatales</taxon>
        <taxon>Entylomatales incertae sedis</taxon>
        <taxon>Tilletiopsis</taxon>
    </lineage>
</organism>